<accession>A0A2H0CHC1</accession>
<name>A0A2H0CHC1_9BACT</name>
<evidence type="ECO:0008006" key="3">
    <source>
        <dbReference type="Google" id="ProtNLM"/>
    </source>
</evidence>
<dbReference type="Proteomes" id="UP000229176">
    <property type="component" value="Unassembled WGS sequence"/>
</dbReference>
<proteinExistence type="predicted"/>
<reference evidence="1 2" key="1">
    <citation type="submission" date="2017-09" db="EMBL/GenBank/DDBJ databases">
        <title>Depth-based differentiation of microbial function through sediment-hosted aquifers and enrichment of novel symbionts in the deep terrestrial subsurface.</title>
        <authorList>
            <person name="Probst A.J."/>
            <person name="Ladd B."/>
            <person name="Jarett J.K."/>
            <person name="Geller-Mcgrath D.E."/>
            <person name="Sieber C.M."/>
            <person name="Emerson J.B."/>
            <person name="Anantharaman K."/>
            <person name="Thomas B.C."/>
            <person name="Malmstrom R."/>
            <person name="Stieglmeier M."/>
            <person name="Klingl A."/>
            <person name="Woyke T."/>
            <person name="Ryan C.M."/>
            <person name="Banfield J.F."/>
        </authorList>
    </citation>
    <scope>NUCLEOTIDE SEQUENCE [LARGE SCALE GENOMIC DNA]</scope>
    <source>
        <strain evidence="1">CG22_combo_CG10-13_8_21_14_all_32_8</strain>
    </source>
</reference>
<dbReference type="EMBL" id="PCTI01000001">
    <property type="protein sequence ID" value="PIP69303.1"/>
    <property type="molecule type" value="Genomic_DNA"/>
</dbReference>
<evidence type="ECO:0000313" key="1">
    <source>
        <dbReference type="EMBL" id="PIP69303.1"/>
    </source>
</evidence>
<gene>
    <name evidence="1" type="ORF">COW91_00215</name>
</gene>
<sequence length="349" mass="39652">MSLEEGSSKIKKEIIEAIPLSPDKKRINQSALAMVDRLVATSKFKRSTTENPNCQLEINEQKYNIESIEYGEHPDIEKIQKLMVDTFGQEEVDPEEVLRSAIDGKTIWGSTDATKYRVYVLKNEKGEVQSMVTGGLLDLQKDGKSTGETMFMIGYAVTSKDVRQGGLAKEAYISSIIGAAQEAEAQGKKLSFTAGECTFTSEKFWNKVGWKRAYGQEGNDRGIKQELQYVQPALDFIEETGKVAKDASEVPEHLMIDSFELTEPTKEQVLQIVEAFYRWCNKWPREAFKSDEAYQTHLKYVNEIEEKFKQQLESLGELTFLSKEERELSQKVGMIIHEYKDADHGDVIQ</sequence>
<dbReference type="AlphaFoldDB" id="A0A2H0CHC1"/>
<evidence type="ECO:0000313" key="2">
    <source>
        <dbReference type="Proteomes" id="UP000229176"/>
    </source>
</evidence>
<organism evidence="1 2">
    <name type="scientific">Candidatus Nomurabacteria bacterium CG22_combo_CG10-13_8_21_14_all_32_8</name>
    <dbReference type="NCBI Taxonomy" id="1974732"/>
    <lineage>
        <taxon>Bacteria</taxon>
        <taxon>Candidatus Nomuraibacteriota</taxon>
    </lineage>
</organism>
<comment type="caution">
    <text evidence="1">The sequence shown here is derived from an EMBL/GenBank/DDBJ whole genome shotgun (WGS) entry which is preliminary data.</text>
</comment>
<protein>
    <recommendedName>
        <fullName evidence="3">N-acetyltransferase domain-containing protein</fullName>
    </recommendedName>
</protein>